<dbReference type="PANTHER" id="PTHR35563:SF2">
    <property type="entry name" value="BARREL METAL-DEPENDENT HYDROLASE, PUTATIVE (AFU_ORTHOLOGUE AFUA_1G16240)-RELATED"/>
    <property type="match status" value="1"/>
</dbReference>
<dbReference type="SUPFAM" id="SSF51556">
    <property type="entry name" value="Metallo-dependent hydrolases"/>
    <property type="match status" value="1"/>
</dbReference>
<sequence length="279" mass="30842">MSIVDEPKIDCHVHVLDPARFPYRPDTAYRPSGQEIAPLEQLLPVMETYGVTHALLVGPNSGYGEDNSCMLDALRRGRGRFKGVAVVPNDASAGDLLRLKEAGVVGVAWNATVNGVDFYRSADALVRRLTELDLFLQLQVEGDQLDAFMPLIDSARPRLLVDHCGRPLQAAGLGQSGFQTLLRLGREGRAAVKLSGYAKLSDQPWPHRDAWPFAEALVEAFTLDACLWASDWPFLKAPSRVDYGPLLVLAERLVPDAALRRRWLVDTPRRLFGFQDLTG</sequence>
<evidence type="ECO:0000259" key="1">
    <source>
        <dbReference type="Pfam" id="PF04909"/>
    </source>
</evidence>
<dbReference type="EMBL" id="CP157484">
    <property type="protein sequence ID" value="XBO41126.1"/>
    <property type="molecule type" value="Genomic_DNA"/>
</dbReference>
<evidence type="ECO:0000313" key="2">
    <source>
        <dbReference type="EMBL" id="XBO41126.1"/>
    </source>
</evidence>
<dbReference type="InterPro" id="IPR052358">
    <property type="entry name" value="Aro_Compnd_Degr_Hydrolases"/>
</dbReference>
<organism evidence="2">
    <name type="scientific">Alsobacter sp. KACC 23698</name>
    <dbReference type="NCBI Taxonomy" id="3149229"/>
    <lineage>
        <taxon>Bacteria</taxon>
        <taxon>Pseudomonadati</taxon>
        <taxon>Pseudomonadota</taxon>
        <taxon>Alphaproteobacteria</taxon>
        <taxon>Hyphomicrobiales</taxon>
        <taxon>Alsobacteraceae</taxon>
        <taxon>Alsobacter</taxon>
    </lineage>
</organism>
<accession>A0AAU7JLH8</accession>
<dbReference type="Pfam" id="PF04909">
    <property type="entry name" value="Amidohydro_2"/>
    <property type="match status" value="1"/>
</dbReference>
<protein>
    <submittedName>
        <fullName evidence="2">Amidohydrolase family protein</fullName>
    </submittedName>
</protein>
<dbReference type="InterPro" id="IPR006680">
    <property type="entry name" value="Amidohydro-rel"/>
</dbReference>
<feature type="domain" description="Amidohydrolase-related" evidence="1">
    <location>
        <begin position="9"/>
        <end position="274"/>
    </location>
</feature>
<gene>
    <name evidence="2" type="ORF">ABEG18_10300</name>
</gene>
<proteinExistence type="predicted"/>
<dbReference type="Gene3D" id="3.20.20.140">
    <property type="entry name" value="Metal-dependent hydrolases"/>
    <property type="match status" value="1"/>
</dbReference>
<dbReference type="InterPro" id="IPR032466">
    <property type="entry name" value="Metal_Hydrolase"/>
</dbReference>
<reference evidence="2" key="1">
    <citation type="submission" date="2024-05" db="EMBL/GenBank/DDBJ databases">
        <authorList>
            <person name="Kim S."/>
            <person name="Heo J."/>
            <person name="Choi H."/>
            <person name="Choi Y."/>
            <person name="Kwon S.-W."/>
            <person name="Kim Y."/>
        </authorList>
    </citation>
    <scope>NUCLEOTIDE SEQUENCE</scope>
    <source>
        <strain evidence="2">KACC 23698</strain>
    </source>
</reference>
<dbReference type="GO" id="GO:0016787">
    <property type="term" value="F:hydrolase activity"/>
    <property type="evidence" value="ECO:0007669"/>
    <property type="project" value="InterPro"/>
</dbReference>
<dbReference type="RefSeq" id="WP_406857976.1">
    <property type="nucleotide sequence ID" value="NZ_CP157484.1"/>
</dbReference>
<dbReference type="AlphaFoldDB" id="A0AAU7JLH8"/>
<name>A0AAU7JLH8_9HYPH</name>
<dbReference type="PANTHER" id="PTHR35563">
    <property type="entry name" value="BARREL METAL-DEPENDENT HYDROLASE, PUTATIVE (AFU_ORTHOLOGUE AFUA_1G16240)-RELATED"/>
    <property type="match status" value="1"/>
</dbReference>